<gene>
    <name evidence="2" type="ORF">DFH08DRAFT_822123</name>
</gene>
<feature type="region of interest" description="Disordered" evidence="1">
    <location>
        <begin position="134"/>
        <end position="201"/>
    </location>
</feature>
<dbReference type="Proteomes" id="UP001218218">
    <property type="component" value="Unassembled WGS sequence"/>
</dbReference>
<sequence length="237" mass="26811">MDHSLAHLLFTNFLLSTPKTRGSTSSHWRPKEVSWRRPRGDPEAAEGAMRRRLRATQRRLRARESDMETVDGGWGRLIRSGLITQCTAVLQVIGNENTHGWETTFSMANATCGVRVDIDGQAYLRGGGIENETKGNIAAKEPRGREGQRRHEEAKRHIVATRQERCSDYRSRRVNEREDPQAGKRQRHRQGQRTGDGVGGGGSEVFHRLFLVFVRGGSWVAEGQRRGRAAQKRCQML</sequence>
<feature type="region of interest" description="Disordered" evidence="1">
    <location>
        <begin position="19"/>
        <end position="59"/>
    </location>
</feature>
<dbReference type="EMBL" id="JARIHO010000072">
    <property type="protein sequence ID" value="KAJ7312380.1"/>
    <property type="molecule type" value="Genomic_DNA"/>
</dbReference>
<evidence type="ECO:0000313" key="3">
    <source>
        <dbReference type="Proteomes" id="UP001218218"/>
    </source>
</evidence>
<feature type="compositionally biased region" description="Basic residues" evidence="1">
    <location>
        <begin position="50"/>
        <end position="59"/>
    </location>
</feature>
<reference evidence="2" key="1">
    <citation type="submission" date="2023-03" db="EMBL/GenBank/DDBJ databases">
        <title>Massive genome expansion in bonnet fungi (Mycena s.s.) driven by repeated elements and novel gene families across ecological guilds.</title>
        <authorList>
            <consortium name="Lawrence Berkeley National Laboratory"/>
            <person name="Harder C.B."/>
            <person name="Miyauchi S."/>
            <person name="Viragh M."/>
            <person name="Kuo A."/>
            <person name="Thoen E."/>
            <person name="Andreopoulos B."/>
            <person name="Lu D."/>
            <person name="Skrede I."/>
            <person name="Drula E."/>
            <person name="Henrissat B."/>
            <person name="Morin E."/>
            <person name="Kohler A."/>
            <person name="Barry K."/>
            <person name="LaButti K."/>
            <person name="Morin E."/>
            <person name="Salamov A."/>
            <person name="Lipzen A."/>
            <person name="Mereny Z."/>
            <person name="Hegedus B."/>
            <person name="Baldrian P."/>
            <person name="Stursova M."/>
            <person name="Weitz H."/>
            <person name="Taylor A."/>
            <person name="Grigoriev I.V."/>
            <person name="Nagy L.G."/>
            <person name="Martin F."/>
            <person name="Kauserud H."/>
        </authorList>
    </citation>
    <scope>NUCLEOTIDE SEQUENCE</scope>
    <source>
        <strain evidence="2">CBHHK002</strain>
    </source>
</reference>
<evidence type="ECO:0000313" key="2">
    <source>
        <dbReference type="EMBL" id="KAJ7312380.1"/>
    </source>
</evidence>
<comment type="caution">
    <text evidence="2">The sequence shown here is derived from an EMBL/GenBank/DDBJ whole genome shotgun (WGS) entry which is preliminary data.</text>
</comment>
<proteinExistence type="predicted"/>
<name>A0AAD6Z8E3_9AGAR</name>
<accession>A0AAD6Z8E3</accession>
<protein>
    <submittedName>
        <fullName evidence="2">Uncharacterized protein</fullName>
    </submittedName>
</protein>
<organism evidence="2 3">
    <name type="scientific">Mycena albidolilacea</name>
    <dbReference type="NCBI Taxonomy" id="1033008"/>
    <lineage>
        <taxon>Eukaryota</taxon>
        <taxon>Fungi</taxon>
        <taxon>Dikarya</taxon>
        <taxon>Basidiomycota</taxon>
        <taxon>Agaricomycotina</taxon>
        <taxon>Agaricomycetes</taxon>
        <taxon>Agaricomycetidae</taxon>
        <taxon>Agaricales</taxon>
        <taxon>Marasmiineae</taxon>
        <taxon>Mycenaceae</taxon>
        <taxon>Mycena</taxon>
    </lineage>
</organism>
<feature type="compositionally biased region" description="Basic and acidic residues" evidence="1">
    <location>
        <begin position="29"/>
        <end position="42"/>
    </location>
</feature>
<dbReference type="AlphaFoldDB" id="A0AAD6Z8E3"/>
<evidence type="ECO:0000256" key="1">
    <source>
        <dbReference type="SAM" id="MobiDB-lite"/>
    </source>
</evidence>
<keyword evidence="3" id="KW-1185">Reference proteome</keyword>
<feature type="compositionally biased region" description="Basic and acidic residues" evidence="1">
    <location>
        <begin position="140"/>
        <end position="182"/>
    </location>
</feature>